<keyword evidence="4" id="KW-1185">Reference proteome</keyword>
<dbReference type="InterPro" id="IPR004919">
    <property type="entry name" value="GmrSD_N"/>
</dbReference>
<evidence type="ECO:0000259" key="1">
    <source>
        <dbReference type="Pfam" id="PF03235"/>
    </source>
</evidence>
<evidence type="ECO:0000313" key="4">
    <source>
        <dbReference type="Proteomes" id="UP001235064"/>
    </source>
</evidence>
<dbReference type="Pfam" id="PF07510">
    <property type="entry name" value="GmrSD_C"/>
    <property type="match status" value="1"/>
</dbReference>
<dbReference type="EMBL" id="JASXSZ010000003">
    <property type="protein sequence ID" value="MDL9979674.1"/>
    <property type="molecule type" value="Genomic_DNA"/>
</dbReference>
<dbReference type="RefSeq" id="WP_286288608.1">
    <property type="nucleotide sequence ID" value="NZ_JASXSZ010000003.1"/>
</dbReference>
<dbReference type="Proteomes" id="UP001235064">
    <property type="component" value="Unassembled WGS sequence"/>
</dbReference>
<dbReference type="Pfam" id="PF03235">
    <property type="entry name" value="GmrSD_N"/>
    <property type="match status" value="1"/>
</dbReference>
<proteinExistence type="predicted"/>
<evidence type="ECO:0000313" key="3">
    <source>
        <dbReference type="EMBL" id="MDL9979674.1"/>
    </source>
</evidence>
<dbReference type="PANTHER" id="PTHR35149">
    <property type="entry name" value="SLL5132 PROTEIN"/>
    <property type="match status" value="1"/>
</dbReference>
<organism evidence="3 4">
    <name type="scientific">Microbacterium candidum</name>
    <dbReference type="NCBI Taxonomy" id="3041922"/>
    <lineage>
        <taxon>Bacteria</taxon>
        <taxon>Bacillati</taxon>
        <taxon>Actinomycetota</taxon>
        <taxon>Actinomycetes</taxon>
        <taxon>Micrococcales</taxon>
        <taxon>Microbacteriaceae</taxon>
        <taxon>Microbacterium</taxon>
    </lineage>
</organism>
<accession>A0ABT7MYZ5</accession>
<sequence length="686" mass="77409">MAGANGGTADAIEQGDERTVTSAANVDATAVNTIGWLAAGRRTIVVPVYQRQYRWDIGGCEQLLADIRAVGDSDDSHTHFIGSILSTESAASGASELVLIDGQQRITTLMLLIAALHHTVRDHDARLAEELARVLVHDDATRTKLRPHREWGDIFRSVVLDLHDDADALRDSRFDDNYAFFRSQVGLDEVPRIWRGLQKLEHVSITLGMDANAQQIFESLNSTGAPLRDHELIHNYVLMGLSHAEQSEIEDEYWLPIERNTGDAIGPFWRHYLVMKTGREVAVAGEHGVYEAFRHEFPRLDLARLREHAAEWREYSEAYRILSDPSQEADGEVSRQLGWVNTFGRGIYPLVMRGYRDHARGALPKDELIALLEVVQSLLLRRTVVGIPNERIVARLCRARMEGPVELLRAIARITPSDERVRMALKYGELPHPAYILERLGDVTDATDLELAYVLPLAPGDTWTADGARPWSDYTEDEQNSHRALAQTLGNLVLLEAPLAERAFAESYPAVRSVFARSGIAATRDAATPEAWSTTAISERTSRLTDRFVEVWVRPAIDGIDDDGLTPILDAVRRRGWPRGWHREFEYTEYRGEHWEVHDVKALFNRVFKRLWADSRADVETFSARRGGPIYEAQSWNGHWDSLDETHFLYMGWDSKYMLTAVQGVLEEAGLAAEVFVKYSYIAAHM</sequence>
<name>A0ABT7MYZ5_9MICO</name>
<gene>
    <name evidence="3" type="ORF">QSV35_10045</name>
</gene>
<dbReference type="InterPro" id="IPR011089">
    <property type="entry name" value="GmrSD_C"/>
</dbReference>
<reference evidence="3 4" key="1">
    <citation type="submission" date="2023-06" db="EMBL/GenBank/DDBJ databases">
        <title>Microbacterium sp. nov., isolated from a waste landfill.</title>
        <authorList>
            <person name="Wen W."/>
        </authorList>
    </citation>
    <scope>NUCLEOTIDE SEQUENCE [LARGE SCALE GENOMIC DNA]</scope>
    <source>
        <strain evidence="3 4">ASV49</strain>
    </source>
</reference>
<feature type="domain" description="GmrSD restriction endonucleases N-terminal" evidence="1">
    <location>
        <begin position="41"/>
        <end position="237"/>
    </location>
</feature>
<comment type="caution">
    <text evidence="3">The sequence shown here is derived from an EMBL/GenBank/DDBJ whole genome shotgun (WGS) entry which is preliminary data.</text>
</comment>
<protein>
    <submittedName>
        <fullName evidence="3">DUF262 domain-containing protein</fullName>
    </submittedName>
</protein>
<dbReference type="PANTHER" id="PTHR35149:SF2">
    <property type="entry name" value="DUF262 DOMAIN-CONTAINING PROTEIN"/>
    <property type="match status" value="1"/>
</dbReference>
<feature type="domain" description="GmrSD restriction endonucleases C-terminal" evidence="2">
    <location>
        <begin position="454"/>
        <end position="545"/>
    </location>
</feature>
<evidence type="ECO:0000259" key="2">
    <source>
        <dbReference type="Pfam" id="PF07510"/>
    </source>
</evidence>